<dbReference type="EMBL" id="CAAALY010246960">
    <property type="protein sequence ID" value="VEL34088.1"/>
    <property type="molecule type" value="Genomic_DNA"/>
</dbReference>
<organism evidence="1 2">
    <name type="scientific">Protopolystoma xenopodis</name>
    <dbReference type="NCBI Taxonomy" id="117903"/>
    <lineage>
        <taxon>Eukaryota</taxon>
        <taxon>Metazoa</taxon>
        <taxon>Spiralia</taxon>
        <taxon>Lophotrochozoa</taxon>
        <taxon>Platyhelminthes</taxon>
        <taxon>Monogenea</taxon>
        <taxon>Polyopisthocotylea</taxon>
        <taxon>Polystomatidea</taxon>
        <taxon>Polystomatidae</taxon>
        <taxon>Protopolystoma</taxon>
    </lineage>
</organism>
<dbReference type="AlphaFoldDB" id="A0A448XDM3"/>
<proteinExistence type="predicted"/>
<sequence>MLLFAMPVDLRTRTQSCATPFTPIESRPSQFARDCVKRTPGLIDLFASTTSVSREVCIPVDSFSLSLSCSAPFLCTPSTQSCITGLRRSSGPIVHTHKQSTLFQFHATKAILRNYTRDYLVSGPISQYCTQMGLNPFTSLDRSLTPKAPVSPKLEHSLDVVALFFCVGSSLSKGQFIAAPRPSSGSQGREVTHPNASPLQRLAATSAECDIVDRVSADAYIRFAALSFSAPSTVQASSSCSQGGPCSAGGHVPRELFLNEQLHLSRFA</sequence>
<dbReference type="Proteomes" id="UP000784294">
    <property type="component" value="Unassembled WGS sequence"/>
</dbReference>
<accession>A0A448XDM3</accession>
<evidence type="ECO:0000313" key="2">
    <source>
        <dbReference type="Proteomes" id="UP000784294"/>
    </source>
</evidence>
<gene>
    <name evidence="1" type="ORF">PXEA_LOCUS27528</name>
</gene>
<reference evidence="1" key="1">
    <citation type="submission" date="2018-11" db="EMBL/GenBank/DDBJ databases">
        <authorList>
            <consortium name="Pathogen Informatics"/>
        </authorList>
    </citation>
    <scope>NUCLEOTIDE SEQUENCE</scope>
</reference>
<evidence type="ECO:0000313" key="1">
    <source>
        <dbReference type="EMBL" id="VEL34088.1"/>
    </source>
</evidence>
<name>A0A448XDM3_9PLAT</name>
<comment type="caution">
    <text evidence="1">The sequence shown here is derived from an EMBL/GenBank/DDBJ whole genome shotgun (WGS) entry which is preliminary data.</text>
</comment>
<keyword evidence="2" id="KW-1185">Reference proteome</keyword>
<protein>
    <submittedName>
        <fullName evidence="1">Uncharacterized protein</fullName>
    </submittedName>
</protein>